<reference evidence="2 3" key="1">
    <citation type="submission" date="2024-02" db="EMBL/GenBank/DDBJ databases">
        <title>A draft genome for the cacao thread blight pathogen Marasmius crinis-equi.</title>
        <authorList>
            <person name="Cohen S.P."/>
            <person name="Baruah I.K."/>
            <person name="Amoako-Attah I."/>
            <person name="Bukari Y."/>
            <person name="Meinhardt L.W."/>
            <person name="Bailey B.A."/>
        </authorList>
    </citation>
    <scope>NUCLEOTIDE SEQUENCE [LARGE SCALE GENOMIC DNA]</scope>
    <source>
        <strain evidence="2 3">GH-76</strain>
    </source>
</reference>
<accession>A0ABR3F812</accession>
<evidence type="ECO:0000313" key="3">
    <source>
        <dbReference type="Proteomes" id="UP001465976"/>
    </source>
</evidence>
<sequence length="231" mass="25056">MSRRLAQLALTRTQAHNFAKPKTFSSKAEPSQTETSTEPPAKADLKTLRSSNGPAHAKALTSTRLSTILNNPTISDQLRSEAQNKLDSITNTPVRARSLLATLNNPRVSEEVKEKTRKELAKMDLTFGNANASDPKVNPGSLTLSPETAQSFRATLANRAASKKVKDRIRRQLAGMDPAFTFATVEAAGDLLAGPGEVKLKENVEGRSGGTEDTPLQGKHGQDKREREKRS</sequence>
<evidence type="ECO:0008006" key="4">
    <source>
        <dbReference type="Google" id="ProtNLM"/>
    </source>
</evidence>
<protein>
    <recommendedName>
        <fullName evidence="4">Altered inheritance of mitochondria protein 41</fullName>
    </recommendedName>
</protein>
<gene>
    <name evidence="2" type="ORF">V5O48_010582</name>
</gene>
<comment type="caution">
    <text evidence="2">The sequence shown here is derived from an EMBL/GenBank/DDBJ whole genome shotgun (WGS) entry which is preliminary data.</text>
</comment>
<organism evidence="2 3">
    <name type="scientific">Marasmius crinis-equi</name>
    <dbReference type="NCBI Taxonomy" id="585013"/>
    <lineage>
        <taxon>Eukaryota</taxon>
        <taxon>Fungi</taxon>
        <taxon>Dikarya</taxon>
        <taxon>Basidiomycota</taxon>
        <taxon>Agaricomycotina</taxon>
        <taxon>Agaricomycetes</taxon>
        <taxon>Agaricomycetidae</taxon>
        <taxon>Agaricales</taxon>
        <taxon>Marasmiineae</taxon>
        <taxon>Marasmiaceae</taxon>
        <taxon>Marasmius</taxon>
    </lineage>
</organism>
<name>A0ABR3F812_9AGAR</name>
<proteinExistence type="predicted"/>
<evidence type="ECO:0000256" key="1">
    <source>
        <dbReference type="SAM" id="MobiDB-lite"/>
    </source>
</evidence>
<keyword evidence="3" id="KW-1185">Reference proteome</keyword>
<evidence type="ECO:0000313" key="2">
    <source>
        <dbReference type="EMBL" id="KAL0571377.1"/>
    </source>
</evidence>
<feature type="compositionally biased region" description="Polar residues" evidence="1">
    <location>
        <begin position="23"/>
        <end position="38"/>
    </location>
</feature>
<feature type="region of interest" description="Disordered" evidence="1">
    <location>
        <begin position="10"/>
        <end position="56"/>
    </location>
</feature>
<dbReference type="EMBL" id="JBAHYK010000778">
    <property type="protein sequence ID" value="KAL0571377.1"/>
    <property type="molecule type" value="Genomic_DNA"/>
</dbReference>
<dbReference type="Proteomes" id="UP001465976">
    <property type="component" value="Unassembled WGS sequence"/>
</dbReference>
<feature type="region of interest" description="Disordered" evidence="1">
    <location>
        <begin position="192"/>
        <end position="231"/>
    </location>
</feature>
<dbReference type="InterPro" id="IPR018824">
    <property type="entry name" value="Conidiation-specific_6"/>
</dbReference>
<dbReference type="Pfam" id="PF10346">
    <property type="entry name" value="Con-6"/>
    <property type="match status" value="1"/>
</dbReference>
<feature type="compositionally biased region" description="Basic and acidic residues" evidence="1">
    <location>
        <begin position="220"/>
        <end position="231"/>
    </location>
</feature>